<keyword evidence="4" id="KW-0472">Membrane</keyword>
<feature type="non-terminal residue" evidence="6">
    <location>
        <position position="1"/>
    </location>
</feature>
<sequence length="111" mass="12571">EHSSNLLELKLQKLVTLYPLLLNMVFEILARTIRYSEKQCFKSVTIIKHPLDNREGKGIPGLSANRFKAIIIASYTRVILAVIRMASAESRHKAFATCSSHLVVVFDEIED</sequence>
<protein>
    <submittedName>
        <fullName evidence="6">Olfactory receptor 2M3-like protein</fullName>
    </submittedName>
</protein>
<proteinExistence type="predicted"/>
<dbReference type="InterPro" id="IPR000725">
    <property type="entry name" value="Olfact_rcpt"/>
</dbReference>
<dbReference type="GO" id="GO:0004984">
    <property type="term" value="F:olfactory receptor activity"/>
    <property type="evidence" value="ECO:0007669"/>
    <property type="project" value="InterPro"/>
</dbReference>
<dbReference type="EMBL" id="KE675596">
    <property type="protein sequence ID" value="ERE75051.1"/>
    <property type="molecule type" value="Genomic_DNA"/>
</dbReference>
<dbReference type="Proteomes" id="UP000030759">
    <property type="component" value="Unassembled WGS sequence"/>
</dbReference>
<evidence type="ECO:0000256" key="1">
    <source>
        <dbReference type="ARBA" id="ARBA00004141"/>
    </source>
</evidence>
<keyword evidence="3" id="KW-1133">Transmembrane helix</keyword>
<dbReference type="AlphaFoldDB" id="A0A061I5F0"/>
<evidence type="ECO:0000256" key="3">
    <source>
        <dbReference type="ARBA" id="ARBA00022989"/>
    </source>
</evidence>
<organism evidence="6 7">
    <name type="scientific">Cricetulus griseus</name>
    <name type="common">Chinese hamster</name>
    <name type="synonym">Cricetulus barabensis griseus</name>
    <dbReference type="NCBI Taxonomy" id="10029"/>
    <lineage>
        <taxon>Eukaryota</taxon>
        <taxon>Metazoa</taxon>
        <taxon>Chordata</taxon>
        <taxon>Craniata</taxon>
        <taxon>Vertebrata</taxon>
        <taxon>Euteleostomi</taxon>
        <taxon>Mammalia</taxon>
        <taxon>Eutheria</taxon>
        <taxon>Euarchontoglires</taxon>
        <taxon>Glires</taxon>
        <taxon>Rodentia</taxon>
        <taxon>Myomorpha</taxon>
        <taxon>Muroidea</taxon>
        <taxon>Cricetidae</taxon>
        <taxon>Cricetinae</taxon>
        <taxon>Cricetulus</taxon>
    </lineage>
</organism>
<dbReference type="SUPFAM" id="SSF81321">
    <property type="entry name" value="Family A G protein-coupled receptor-like"/>
    <property type="match status" value="1"/>
</dbReference>
<evidence type="ECO:0000256" key="2">
    <source>
        <dbReference type="ARBA" id="ARBA00022692"/>
    </source>
</evidence>
<evidence type="ECO:0000256" key="4">
    <source>
        <dbReference type="ARBA" id="ARBA00023136"/>
    </source>
</evidence>
<dbReference type="GO" id="GO:0016020">
    <property type="term" value="C:membrane"/>
    <property type="evidence" value="ECO:0007669"/>
    <property type="project" value="UniProtKB-SubCell"/>
</dbReference>
<keyword evidence="6" id="KW-0675">Receptor</keyword>
<evidence type="ECO:0000313" key="7">
    <source>
        <dbReference type="Proteomes" id="UP000030759"/>
    </source>
</evidence>
<name>A0A061I5F0_CRIGR</name>
<keyword evidence="5" id="KW-0807">Transducer</keyword>
<dbReference type="Pfam" id="PF13853">
    <property type="entry name" value="7tm_4"/>
    <property type="match status" value="1"/>
</dbReference>
<accession>A0A061I5F0</accession>
<dbReference type="GO" id="GO:0007186">
    <property type="term" value="P:G protein-coupled receptor signaling pathway"/>
    <property type="evidence" value="ECO:0007669"/>
    <property type="project" value="InterPro"/>
</dbReference>
<evidence type="ECO:0000256" key="5">
    <source>
        <dbReference type="ARBA" id="ARBA00023224"/>
    </source>
</evidence>
<evidence type="ECO:0000313" key="6">
    <source>
        <dbReference type="EMBL" id="ERE75051.1"/>
    </source>
</evidence>
<comment type="subcellular location">
    <subcellularLocation>
        <location evidence="1">Membrane</location>
        <topology evidence="1">Multi-pass membrane protein</topology>
    </subcellularLocation>
</comment>
<keyword evidence="2" id="KW-0812">Transmembrane</keyword>
<reference evidence="7" key="1">
    <citation type="journal article" date="2013" name="Nat. Biotechnol.">
        <title>Chinese hamster genome sequenced from sorted chromosomes.</title>
        <authorList>
            <person name="Brinkrolf K."/>
            <person name="Rupp O."/>
            <person name="Laux H."/>
            <person name="Kollin F."/>
            <person name="Ernst W."/>
            <person name="Linke B."/>
            <person name="Kofler R."/>
            <person name="Romand S."/>
            <person name="Hesse F."/>
            <person name="Budach W.E."/>
            <person name="Galosy S."/>
            <person name="Muller D."/>
            <person name="Noll T."/>
            <person name="Wienberg J."/>
            <person name="Jostock T."/>
            <person name="Leonard M."/>
            <person name="Grillari J."/>
            <person name="Tauch A."/>
            <person name="Goesmann A."/>
            <person name="Helk B."/>
            <person name="Mott J.E."/>
            <person name="Puhler A."/>
            <person name="Borth N."/>
        </authorList>
    </citation>
    <scope>NUCLEOTIDE SEQUENCE [LARGE SCALE GENOMIC DNA]</scope>
    <source>
        <strain evidence="7">17A/GY</strain>
    </source>
</reference>
<gene>
    <name evidence="6" type="ORF">H671_4g12955</name>
</gene>